<reference evidence="1 2" key="2">
    <citation type="journal article" date="2016" name="Genome Announc.">
        <title>Genome Sequence of Nitrosomonas communis Strain Nm2, a Mesophilic Ammonia-Oxidizing Bacterium Isolated from Mediterranean Soil.</title>
        <authorList>
            <person name="Kozlowski J.A."/>
            <person name="Kits K.D."/>
            <person name="Stein L.Y."/>
        </authorList>
    </citation>
    <scope>NUCLEOTIDE SEQUENCE [LARGE SCALE GENOMIC DNA]</scope>
    <source>
        <strain evidence="1 2">Nm2</strain>
    </source>
</reference>
<evidence type="ECO:0000313" key="1">
    <source>
        <dbReference type="EMBL" id="AKH38202.1"/>
    </source>
</evidence>
<organism evidence="1 2">
    <name type="scientific">Nitrosomonas communis</name>
    <dbReference type="NCBI Taxonomy" id="44574"/>
    <lineage>
        <taxon>Bacteria</taxon>
        <taxon>Pseudomonadati</taxon>
        <taxon>Pseudomonadota</taxon>
        <taxon>Betaproteobacteria</taxon>
        <taxon>Nitrosomonadales</taxon>
        <taxon>Nitrosomonadaceae</taxon>
        <taxon>Nitrosomonas</taxon>
    </lineage>
</organism>
<name>A0A0F7KH80_9PROT</name>
<dbReference type="EMBL" id="CP011451">
    <property type="protein sequence ID" value="AKH38202.1"/>
    <property type="molecule type" value="Genomic_DNA"/>
</dbReference>
<gene>
    <name evidence="1" type="ORF">AAW31_11005</name>
</gene>
<dbReference type="PATRIC" id="fig|44574.3.peg.2688"/>
<dbReference type="Proteomes" id="UP000034156">
    <property type="component" value="Chromosome"/>
</dbReference>
<keyword evidence="2" id="KW-1185">Reference proteome</keyword>
<dbReference type="KEGG" id="nco:AAW31_11005"/>
<reference evidence="2" key="1">
    <citation type="submission" date="2015-05" db="EMBL/GenBank/DDBJ databases">
        <title>Draft genome of Nitrosomonas communis strain Nm2.</title>
        <authorList>
            <person name="Kozlowski J.A."/>
            <person name="Kits K.D."/>
            <person name="Stein L.Y."/>
        </authorList>
    </citation>
    <scope>NUCLEOTIDE SEQUENCE [LARGE SCALE GENOMIC DNA]</scope>
    <source>
        <strain evidence="2">Nm2</strain>
    </source>
</reference>
<sequence length="70" mass="8096">MIKFLCFNVIEVWRIRQQVFKRIPGIGKGGFDTLPFVERRVVHDNYASGQELGQKVLCNPRMEDVGIDQC</sequence>
<proteinExistence type="predicted"/>
<protein>
    <submittedName>
        <fullName evidence="1">Uncharacterized protein</fullName>
    </submittedName>
</protein>
<dbReference type="AlphaFoldDB" id="A0A0F7KH80"/>
<evidence type="ECO:0000313" key="2">
    <source>
        <dbReference type="Proteomes" id="UP000034156"/>
    </source>
</evidence>
<accession>A0A0F7KH80</accession>